<feature type="region of interest" description="Disordered" evidence="1">
    <location>
        <begin position="133"/>
        <end position="218"/>
    </location>
</feature>
<dbReference type="Proteomes" id="UP000092666">
    <property type="component" value="Unassembled WGS sequence"/>
</dbReference>
<accession>A0A1B9H414</accession>
<reference evidence="2 3" key="1">
    <citation type="submission" date="2013-07" db="EMBL/GenBank/DDBJ databases">
        <title>The Genome Sequence of Cryptococcus heveanensis BCC8398.</title>
        <authorList>
            <consortium name="The Broad Institute Genome Sequencing Platform"/>
            <person name="Cuomo C."/>
            <person name="Litvintseva A."/>
            <person name="Chen Y."/>
            <person name="Heitman J."/>
            <person name="Sun S."/>
            <person name="Springer D."/>
            <person name="Dromer F."/>
            <person name="Young S.K."/>
            <person name="Zeng Q."/>
            <person name="Gargeya S."/>
            <person name="Fitzgerald M."/>
            <person name="Abouelleil A."/>
            <person name="Alvarado L."/>
            <person name="Berlin A.M."/>
            <person name="Chapman S.B."/>
            <person name="Dewar J."/>
            <person name="Goldberg J."/>
            <person name="Griggs A."/>
            <person name="Gujja S."/>
            <person name="Hansen M."/>
            <person name="Howarth C."/>
            <person name="Imamovic A."/>
            <person name="Larimer J."/>
            <person name="McCowan C."/>
            <person name="Murphy C."/>
            <person name="Pearson M."/>
            <person name="Priest M."/>
            <person name="Roberts A."/>
            <person name="Saif S."/>
            <person name="Shea T."/>
            <person name="Sykes S."/>
            <person name="Wortman J."/>
            <person name="Nusbaum C."/>
            <person name="Birren B."/>
        </authorList>
    </citation>
    <scope>NUCLEOTIDE SEQUENCE [LARGE SCALE GENOMIC DNA]</scope>
    <source>
        <strain evidence="2 3">BCC8398</strain>
    </source>
</reference>
<dbReference type="AlphaFoldDB" id="A0A1B9H414"/>
<name>A0A1B9H414_9TREE</name>
<reference evidence="3" key="2">
    <citation type="submission" date="2013-12" db="EMBL/GenBank/DDBJ databases">
        <title>Evolution of pathogenesis and genome organization in the Tremellales.</title>
        <authorList>
            <person name="Cuomo C."/>
            <person name="Litvintseva A."/>
            <person name="Heitman J."/>
            <person name="Chen Y."/>
            <person name="Sun S."/>
            <person name="Springer D."/>
            <person name="Dromer F."/>
            <person name="Young S."/>
            <person name="Zeng Q."/>
            <person name="Chapman S."/>
            <person name="Gujja S."/>
            <person name="Saif S."/>
            <person name="Birren B."/>
        </authorList>
    </citation>
    <scope>NUCLEOTIDE SEQUENCE [LARGE SCALE GENOMIC DNA]</scope>
    <source>
        <strain evidence="3">BCC8398</strain>
    </source>
</reference>
<protein>
    <submittedName>
        <fullName evidence="2">Uncharacterized protein</fullName>
    </submittedName>
</protein>
<evidence type="ECO:0000313" key="3">
    <source>
        <dbReference type="Proteomes" id="UP000092666"/>
    </source>
</evidence>
<evidence type="ECO:0000313" key="2">
    <source>
        <dbReference type="EMBL" id="OCF38011.1"/>
    </source>
</evidence>
<keyword evidence="3" id="KW-1185">Reference proteome</keyword>
<dbReference type="EMBL" id="KI669492">
    <property type="protein sequence ID" value="OCF38011.1"/>
    <property type="molecule type" value="Genomic_DNA"/>
</dbReference>
<proteinExistence type="predicted"/>
<organism evidence="2 3">
    <name type="scientific">Kwoniella heveanensis BCC8398</name>
    <dbReference type="NCBI Taxonomy" id="1296120"/>
    <lineage>
        <taxon>Eukaryota</taxon>
        <taxon>Fungi</taxon>
        <taxon>Dikarya</taxon>
        <taxon>Basidiomycota</taxon>
        <taxon>Agaricomycotina</taxon>
        <taxon>Tremellomycetes</taxon>
        <taxon>Tremellales</taxon>
        <taxon>Cryptococcaceae</taxon>
        <taxon>Kwoniella</taxon>
    </lineage>
</organism>
<gene>
    <name evidence="2" type="ORF">I316_00235</name>
</gene>
<sequence length="218" mass="23759">MTGSRTNQRLPRMPRDLDPSEIAAYLTAVQPATGLRQLVAVLPLKGEHLMSISIAGIIVTPPSLSHLEITASLTQIPTTKRSRLNEDENNLVDALELRGHLETVWHEAPPALLDRMETIGLAKLPSWRASHPQAGQSCAAEDAIREGPSPHTDSFAQPNHPGYASYRANPTMSDYAYSRFYDPNDEYSYNPSTEGNPISPGPPPTSNPSAPNYDPLAL</sequence>
<evidence type="ECO:0000256" key="1">
    <source>
        <dbReference type="SAM" id="MobiDB-lite"/>
    </source>
</evidence>